<accession>A0A067M5Q3</accession>
<feature type="transmembrane region" description="Helical" evidence="1">
    <location>
        <begin position="117"/>
        <end position="141"/>
    </location>
</feature>
<dbReference type="EMBL" id="KL198063">
    <property type="protein sequence ID" value="KDQ10854.1"/>
    <property type="molecule type" value="Genomic_DNA"/>
</dbReference>
<organism evidence="2 3">
    <name type="scientific">Botryobasidium botryosum (strain FD-172 SS1)</name>
    <dbReference type="NCBI Taxonomy" id="930990"/>
    <lineage>
        <taxon>Eukaryota</taxon>
        <taxon>Fungi</taxon>
        <taxon>Dikarya</taxon>
        <taxon>Basidiomycota</taxon>
        <taxon>Agaricomycotina</taxon>
        <taxon>Agaricomycetes</taxon>
        <taxon>Cantharellales</taxon>
        <taxon>Botryobasidiaceae</taxon>
        <taxon>Botryobasidium</taxon>
    </lineage>
</organism>
<keyword evidence="3" id="KW-1185">Reference proteome</keyword>
<dbReference type="HOGENOM" id="CLU_1396089_0_0_1"/>
<sequence>MVWDFRMGDPAFFGHWMAYGQLRSVDSDNVNLDRRHVGKVEITAIELRHGPLTVDEILLVAFGTFCVVRLVVSVIGCAIGIAVSIVTLPFEVAGWLFAIVWFAFMVVRWFASVISFVVASVWSASVIGFSFARIVVAPSCIMGAPRRRMNVPTGILEVFQSHLMHIAQLLPVHALIKMRLGDDTPSYHFLRAQAA</sequence>
<feature type="transmembrane region" description="Helical" evidence="1">
    <location>
        <begin position="57"/>
        <end position="85"/>
    </location>
</feature>
<evidence type="ECO:0000313" key="2">
    <source>
        <dbReference type="EMBL" id="KDQ10854.1"/>
    </source>
</evidence>
<dbReference type="AlphaFoldDB" id="A0A067M5Q3"/>
<proteinExistence type="predicted"/>
<keyword evidence="1" id="KW-0472">Membrane</keyword>
<evidence type="ECO:0000313" key="3">
    <source>
        <dbReference type="Proteomes" id="UP000027195"/>
    </source>
</evidence>
<protein>
    <submittedName>
        <fullName evidence="2">Uncharacterized protein</fullName>
    </submittedName>
</protein>
<name>A0A067M5Q3_BOTB1</name>
<gene>
    <name evidence="2" type="ORF">BOTBODRAFT_638489</name>
</gene>
<evidence type="ECO:0000256" key="1">
    <source>
        <dbReference type="SAM" id="Phobius"/>
    </source>
</evidence>
<dbReference type="InParanoid" id="A0A067M5Q3"/>
<keyword evidence="1" id="KW-1133">Transmembrane helix</keyword>
<dbReference type="Proteomes" id="UP000027195">
    <property type="component" value="Unassembled WGS sequence"/>
</dbReference>
<feature type="transmembrane region" description="Helical" evidence="1">
    <location>
        <begin position="92"/>
        <end position="111"/>
    </location>
</feature>
<reference evidence="3" key="1">
    <citation type="journal article" date="2014" name="Proc. Natl. Acad. Sci. U.S.A.">
        <title>Extensive sampling of basidiomycete genomes demonstrates inadequacy of the white-rot/brown-rot paradigm for wood decay fungi.</title>
        <authorList>
            <person name="Riley R."/>
            <person name="Salamov A.A."/>
            <person name="Brown D.W."/>
            <person name="Nagy L.G."/>
            <person name="Floudas D."/>
            <person name="Held B.W."/>
            <person name="Levasseur A."/>
            <person name="Lombard V."/>
            <person name="Morin E."/>
            <person name="Otillar R."/>
            <person name="Lindquist E.A."/>
            <person name="Sun H."/>
            <person name="LaButti K.M."/>
            <person name="Schmutz J."/>
            <person name="Jabbour D."/>
            <person name="Luo H."/>
            <person name="Baker S.E."/>
            <person name="Pisabarro A.G."/>
            <person name="Walton J.D."/>
            <person name="Blanchette R.A."/>
            <person name="Henrissat B."/>
            <person name="Martin F."/>
            <person name="Cullen D."/>
            <person name="Hibbett D.S."/>
            <person name="Grigoriev I.V."/>
        </authorList>
    </citation>
    <scope>NUCLEOTIDE SEQUENCE [LARGE SCALE GENOMIC DNA]</scope>
    <source>
        <strain evidence="3">FD-172 SS1</strain>
    </source>
</reference>
<keyword evidence="1" id="KW-0812">Transmembrane</keyword>